<dbReference type="PROSITE" id="PS01036">
    <property type="entry name" value="HSP70_3"/>
    <property type="match status" value="1"/>
</dbReference>
<dbReference type="SUPFAM" id="SSF53067">
    <property type="entry name" value="Actin-like ATPase domain"/>
    <property type="match status" value="2"/>
</dbReference>
<evidence type="ECO:0000256" key="1">
    <source>
        <dbReference type="ARBA" id="ARBA00004319"/>
    </source>
</evidence>
<evidence type="ECO:0000256" key="6">
    <source>
        <dbReference type="ARBA" id="ARBA00022840"/>
    </source>
</evidence>
<keyword evidence="4" id="KW-0547">Nucleotide-binding</keyword>
<dbReference type="Gene3D" id="3.90.640.10">
    <property type="entry name" value="Actin, Chain A, domain 4"/>
    <property type="match status" value="1"/>
</dbReference>
<dbReference type="GO" id="GO:0005788">
    <property type="term" value="C:endoplasmic reticulum lumen"/>
    <property type="evidence" value="ECO:0007669"/>
    <property type="project" value="UniProtKB-SubCell"/>
</dbReference>
<dbReference type="FunFam" id="3.30.420.40:FF:000125">
    <property type="entry name" value="Chaperone protein DnaK 1"/>
    <property type="match status" value="1"/>
</dbReference>
<organism evidence="9 10">
    <name type="scientific">Caenorhabditis nigoni</name>
    <dbReference type="NCBI Taxonomy" id="1611254"/>
    <lineage>
        <taxon>Eukaryota</taxon>
        <taxon>Metazoa</taxon>
        <taxon>Ecdysozoa</taxon>
        <taxon>Nematoda</taxon>
        <taxon>Chromadorea</taxon>
        <taxon>Rhabditida</taxon>
        <taxon>Rhabditina</taxon>
        <taxon>Rhabditomorpha</taxon>
        <taxon>Rhabditoidea</taxon>
        <taxon>Rhabditidae</taxon>
        <taxon>Peloderinae</taxon>
        <taxon>Caenorhabditis</taxon>
    </lineage>
</organism>
<dbReference type="AlphaFoldDB" id="A0A2G5SSX6"/>
<comment type="subcellular location">
    <subcellularLocation>
        <location evidence="1">Endoplasmic reticulum lumen</location>
    </subcellularLocation>
</comment>
<reference evidence="10" key="1">
    <citation type="submission" date="2017-10" db="EMBL/GenBank/DDBJ databases">
        <title>Rapid genome shrinkage in a self-fertile nematode reveals novel sperm competition proteins.</title>
        <authorList>
            <person name="Yin D."/>
            <person name="Schwarz E.M."/>
            <person name="Thomas C.G."/>
            <person name="Felde R.L."/>
            <person name="Korf I.F."/>
            <person name="Cutter A.D."/>
            <person name="Schartner C.M."/>
            <person name="Ralston E.J."/>
            <person name="Meyer B.J."/>
            <person name="Haag E.S."/>
        </authorList>
    </citation>
    <scope>NUCLEOTIDE SEQUENCE [LARGE SCALE GENOMIC DNA]</scope>
    <source>
        <strain evidence="10">JU1422</strain>
    </source>
</reference>
<evidence type="ECO:0000256" key="4">
    <source>
        <dbReference type="ARBA" id="ARBA00022741"/>
    </source>
</evidence>
<dbReference type="InterPro" id="IPR018181">
    <property type="entry name" value="Heat_shock_70_CS"/>
</dbReference>
<evidence type="ECO:0000313" key="10">
    <source>
        <dbReference type="Proteomes" id="UP000230233"/>
    </source>
</evidence>
<feature type="region of interest" description="Disordered" evidence="7">
    <location>
        <begin position="415"/>
        <end position="443"/>
    </location>
</feature>
<dbReference type="PRINTS" id="PR00301">
    <property type="entry name" value="HEATSHOCK70"/>
</dbReference>
<dbReference type="Proteomes" id="UP000230233">
    <property type="component" value="Chromosome X"/>
</dbReference>
<keyword evidence="5" id="KW-0256">Endoplasmic reticulum</keyword>
<dbReference type="PROSITE" id="PS00329">
    <property type="entry name" value="HSP70_2"/>
    <property type="match status" value="1"/>
</dbReference>
<name>A0A2G5SSX6_9PELO</name>
<dbReference type="InterPro" id="IPR043129">
    <property type="entry name" value="ATPase_NBD"/>
</dbReference>
<dbReference type="InterPro" id="IPR013126">
    <property type="entry name" value="Hsp_70_fam"/>
</dbReference>
<dbReference type="Gene3D" id="3.30.420.40">
    <property type="match status" value="2"/>
</dbReference>
<dbReference type="OrthoDB" id="2401965at2759"/>
<sequence>MNIFSLILFVFVAKSFCEKEEETLGTIIGIDLGTTFSRVGVIKDGRVQIIANEQETPSYVAFTGEQEEQLIGYAAKKQLTSNPKNTIFDVKRLIGRFYNDKIVQDDIRNWPFKVVDKLNKPTFEVKAGSDTKQFTPEDVSAMILTEMKHMAESYFGHEVKNAVITVPAYFNNEQRQSTRDAVNQAGLNVVRIISEPTAAATAYGLNKIEGARNILVLDLGGGSFDVSLLTVEKGVYEIVATNGDVHLGGRDLDQRVMEYFMKVFNEKTGKDLRQDSIAIQMLRQEVETAKIALSTQHEIKIEIKSLHDGEDFSETLTRTKFDKLNMDLYHTIIQSVENVLDDAFMNKTDVHDIVLVGGSSRIPKIQQLIKEFFNGKEPTRGINPDEAVAYGAAIQGGISGGVEIKRNGNRLVASTKTNIKEKEELTGDQEDQDKQPAENHHDL</sequence>
<evidence type="ECO:0000256" key="8">
    <source>
        <dbReference type="SAM" id="SignalP"/>
    </source>
</evidence>
<keyword evidence="6" id="KW-0067">ATP-binding</keyword>
<comment type="similarity">
    <text evidence="2">Belongs to the heat shock protein 70 family.</text>
</comment>
<evidence type="ECO:0000256" key="7">
    <source>
        <dbReference type="SAM" id="MobiDB-lite"/>
    </source>
</evidence>
<feature type="signal peptide" evidence="8">
    <location>
        <begin position="1"/>
        <end position="17"/>
    </location>
</feature>
<dbReference type="GO" id="GO:0005524">
    <property type="term" value="F:ATP binding"/>
    <property type="evidence" value="ECO:0007669"/>
    <property type="project" value="UniProtKB-KW"/>
</dbReference>
<dbReference type="GO" id="GO:0006950">
    <property type="term" value="P:response to stress"/>
    <property type="evidence" value="ECO:0007669"/>
    <property type="project" value="UniProtKB-ARBA"/>
</dbReference>
<keyword evidence="3 8" id="KW-0732">Signal</keyword>
<evidence type="ECO:0000256" key="2">
    <source>
        <dbReference type="ARBA" id="ARBA00007381"/>
    </source>
</evidence>
<dbReference type="PANTHER" id="PTHR19375">
    <property type="entry name" value="HEAT SHOCK PROTEIN 70KDA"/>
    <property type="match status" value="1"/>
</dbReference>
<dbReference type="FunFam" id="3.30.420.40:FF:000004">
    <property type="entry name" value="Molecular chaperone DnaK"/>
    <property type="match status" value="1"/>
</dbReference>
<dbReference type="Pfam" id="PF00012">
    <property type="entry name" value="HSP70"/>
    <property type="match status" value="1"/>
</dbReference>
<evidence type="ECO:0000256" key="3">
    <source>
        <dbReference type="ARBA" id="ARBA00022729"/>
    </source>
</evidence>
<proteinExistence type="inferred from homology"/>
<dbReference type="PROSITE" id="PS00297">
    <property type="entry name" value="HSP70_1"/>
    <property type="match status" value="1"/>
</dbReference>
<dbReference type="GO" id="GO:0140662">
    <property type="term" value="F:ATP-dependent protein folding chaperone"/>
    <property type="evidence" value="ECO:0007669"/>
    <property type="project" value="InterPro"/>
</dbReference>
<evidence type="ECO:0000256" key="5">
    <source>
        <dbReference type="ARBA" id="ARBA00022824"/>
    </source>
</evidence>
<evidence type="ECO:0000313" key="9">
    <source>
        <dbReference type="EMBL" id="PIC18049.1"/>
    </source>
</evidence>
<protein>
    <submittedName>
        <fullName evidence="9">Uncharacterized protein</fullName>
    </submittedName>
</protein>
<gene>
    <name evidence="9" type="primary">Cnig_chr_X.g24080</name>
    <name evidence="9" type="ORF">B9Z55_024080</name>
</gene>
<keyword evidence="10" id="KW-1185">Reference proteome</keyword>
<feature type="chain" id="PRO_5013801462" evidence="8">
    <location>
        <begin position="18"/>
        <end position="443"/>
    </location>
</feature>
<dbReference type="FunFam" id="3.90.640.10:FF:000153">
    <property type="entry name" value="Endoplasmic reticulum chaperone BiP"/>
    <property type="match status" value="1"/>
</dbReference>
<dbReference type="EMBL" id="PDUG01000006">
    <property type="protein sequence ID" value="PIC18049.1"/>
    <property type="molecule type" value="Genomic_DNA"/>
</dbReference>
<comment type="caution">
    <text evidence="9">The sequence shown here is derived from an EMBL/GenBank/DDBJ whole genome shotgun (WGS) entry which is preliminary data.</text>
</comment>
<feature type="compositionally biased region" description="Basic and acidic residues" evidence="7">
    <location>
        <begin position="432"/>
        <end position="443"/>
    </location>
</feature>
<accession>A0A2G5SSX6</accession>